<name>A0A7R9PT81_9ACAR</name>
<gene>
    <name evidence="1" type="ORF">OSB1V03_LOCUS225</name>
</gene>
<sequence length="215" mass="23742">MDSMKAWIGGRVSDGWAARLANWWSSRTVLDVKAPEVPPIADNCPVFPIEWSAAYALFGNYRIDVQSMVFGDDGIALAGIAANGGPSDVTHDLIIPFSQMQCLFVCSDAILPVLVIKPKPELNRLIQECLQLGSDSPNEFKMDVNSSDTSLRYIVILSKCEISEQFADVLLKKCLLVNDDCDCNEMNEEVARGYLIRPQMPLMEALFGDSESDSE</sequence>
<dbReference type="Proteomes" id="UP000759131">
    <property type="component" value="Unassembled WGS sequence"/>
</dbReference>
<keyword evidence="2" id="KW-1185">Reference proteome</keyword>
<accession>A0A7R9PT81</accession>
<reference evidence="1" key="1">
    <citation type="submission" date="2020-11" db="EMBL/GenBank/DDBJ databases">
        <authorList>
            <person name="Tran Van P."/>
        </authorList>
    </citation>
    <scope>NUCLEOTIDE SEQUENCE</scope>
</reference>
<evidence type="ECO:0000313" key="2">
    <source>
        <dbReference type="Proteomes" id="UP000759131"/>
    </source>
</evidence>
<protein>
    <submittedName>
        <fullName evidence="1">Uncharacterized protein</fullName>
    </submittedName>
</protein>
<dbReference type="EMBL" id="OC854611">
    <property type="protein sequence ID" value="CAD7619726.1"/>
    <property type="molecule type" value="Genomic_DNA"/>
</dbReference>
<evidence type="ECO:0000313" key="1">
    <source>
        <dbReference type="EMBL" id="CAD7619726.1"/>
    </source>
</evidence>
<dbReference type="EMBL" id="CAJPIZ010000036">
    <property type="protein sequence ID" value="CAG2100156.1"/>
    <property type="molecule type" value="Genomic_DNA"/>
</dbReference>
<dbReference type="AlphaFoldDB" id="A0A7R9PT81"/>
<proteinExistence type="predicted"/>
<organism evidence="1">
    <name type="scientific">Medioppia subpectinata</name>
    <dbReference type="NCBI Taxonomy" id="1979941"/>
    <lineage>
        <taxon>Eukaryota</taxon>
        <taxon>Metazoa</taxon>
        <taxon>Ecdysozoa</taxon>
        <taxon>Arthropoda</taxon>
        <taxon>Chelicerata</taxon>
        <taxon>Arachnida</taxon>
        <taxon>Acari</taxon>
        <taxon>Acariformes</taxon>
        <taxon>Sarcoptiformes</taxon>
        <taxon>Oribatida</taxon>
        <taxon>Brachypylina</taxon>
        <taxon>Oppioidea</taxon>
        <taxon>Oppiidae</taxon>
        <taxon>Medioppia</taxon>
    </lineage>
</organism>